<dbReference type="PANTHER" id="PTHR35994">
    <property type="entry name" value="EXPRESSED PROTEIN"/>
    <property type="match status" value="1"/>
</dbReference>
<sequence length="335" mass="38104">SFIPFPMASSVTSRSLSLFLFTSKPSSFPSAAAATTHLLFPSLRTNACFAPLTLNPRRRGRSIVVKVDDADGRGGQDEYDMVNEEVEEVDNKKDYDVEYDRSDGGCERRRRWGHRVRADQELHIDAGVELGDGGSRLILITMFMTSERYVKSSSPLLTLHSSCFYVFDYAAAFLMWWLYVTPPDMDIYSDSKSSCSNASKDQNNGLQVICTCEFTNVSLSRESFIIGGWSKPGDEPHTIESDHELNVGLYMMWSISWRASGIHPLSSEKNSSLYISTQGRRFERGFWHLEYVMQFTRVDPVQYALHTIMYSHENAPESGQMYELCIDRSIHLRVN</sequence>
<keyword evidence="2" id="KW-1185">Reference proteome</keyword>
<reference evidence="1 2" key="1">
    <citation type="submission" date="2021-05" db="EMBL/GenBank/DDBJ databases">
        <title>Genome Assembly of Synthetic Allotetraploid Brassica napus Reveals Homoeologous Exchanges between Subgenomes.</title>
        <authorList>
            <person name="Davis J.T."/>
        </authorList>
    </citation>
    <scope>NUCLEOTIDE SEQUENCE [LARGE SCALE GENOMIC DNA]</scope>
    <source>
        <strain evidence="2">cv. Da-Ae</strain>
        <tissue evidence="1">Seedling</tissue>
    </source>
</reference>
<proteinExistence type="predicted"/>
<dbReference type="EMBL" id="JAGKQM010002816">
    <property type="protein sequence ID" value="KAH0845196.1"/>
    <property type="molecule type" value="Genomic_DNA"/>
</dbReference>
<dbReference type="InterPro" id="IPR044710">
    <property type="entry name" value="PTAC6"/>
</dbReference>
<dbReference type="Proteomes" id="UP000824890">
    <property type="component" value="Unassembled WGS sequence"/>
</dbReference>
<evidence type="ECO:0000313" key="1">
    <source>
        <dbReference type="EMBL" id="KAH0845196.1"/>
    </source>
</evidence>
<gene>
    <name evidence="1" type="ORF">HID58_091917</name>
</gene>
<accession>A0ABQ7X0B4</accession>
<feature type="non-terminal residue" evidence="1">
    <location>
        <position position="1"/>
    </location>
</feature>
<protein>
    <submittedName>
        <fullName evidence="1">Uncharacterized protein</fullName>
    </submittedName>
</protein>
<comment type="caution">
    <text evidence="1">The sequence shown here is derived from an EMBL/GenBank/DDBJ whole genome shotgun (WGS) entry which is preliminary data.</text>
</comment>
<name>A0ABQ7X0B4_BRANA</name>
<evidence type="ECO:0000313" key="2">
    <source>
        <dbReference type="Proteomes" id="UP000824890"/>
    </source>
</evidence>
<dbReference type="PANTHER" id="PTHR35994:SF1">
    <property type="entry name" value="PLASTID TRANSCRIPTIONALLY ACTIVE PROTEIN 6, CHLOROPLASTIC"/>
    <property type="match status" value="1"/>
</dbReference>
<organism evidence="1 2">
    <name type="scientific">Brassica napus</name>
    <name type="common">Rape</name>
    <dbReference type="NCBI Taxonomy" id="3708"/>
    <lineage>
        <taxon>Eukaryota</taxon>
        <taxon>Viridiplantae</taxon>
        <taxon>Streptophyta</taxon>
        <taxon>Embryophyta</taxon>
        <taxon>Tracheophyta</taxon>
        <taxon>Spermatophyta</taxon>
        <taxon>Magnoliopsida</taxon>
        <taxon>eudicotyledons</taxon>
        <taxon>Gunneridae</taxon>
        <taxon>Pentapetalae</taxon>
        <taxon>rosids</taxon>
        <taxon>malvids</taxon>
        <taxon>Brassicales</taxon>
        <taxon>Brassicaceae</taxon>
        <taxon>Brassiceae</taxon>
        <taxon>Brassica</taxon>
    </lineage>
</organism>